<dbReference type="GO" id="GO:0005829">
    <property type="term" value="C:cytosol"/>
    <property type="evidence" value="ECO:0007669"/>
    <property type="project" value="TreeGrafter"/>
</dbReference>
<protein>
    <submittedName>
        <fullName evidence="5">Lrp/AsnC family transcriptional regulator, regulator for asnA, asnC and gidA</fullName>
    </submittedName>
</protein>
<name>A0A1C5H2L5_9ACTN</name>
<keyword evidence="2" id="KW-0238">DNA-binding</keyword>
<dbReference type="SUPFAM" id="SSF46785">
    <property type="entry name" value="Winged helix' DNA-binding domain"/>
    <property type="match status" value="1"/>
</dbReference>
<dbReference type="Proteomes" id="UP000198215">
    <property type="component" value="Chromosome I"/>
</dbReference>
<evidence type="ECO:0000256" key="1">
    <source>
        <dbReference type="ARBA" id="ARBA00023015"/>
    </source>
</evidence>
<dbReference type="SUPFAM" id="SSF54909">
    <property type="entry name" value="Dimeric alpha+beta barrel"/>
    <property type="match status" value="1"/>
</dbReference>
<dbReference type="InterPro" id="IPR011008">
    <property type="entry name" value="Dimeric_a/b-barrel"/>
</dbReference>
<dbReference type="OrthoDB" id="7501856at2"/>
<gene>
    <name evidence="5" type="ORF">GA0070614_0732</name>
</gene>
<dbReference type="InterPro" id="IPR036390">
    <property type="entry name" value="WH_DNA-bd_sf"/>
</dbReference>
<dbReference type="AlphaFoldDB" id="A0A1C5H2L5"/>
<evidence type="ECO:0000313" key="6">
    <source>
        <dbReference type="Proteomes" id="UP000198215"/>
    </source>
</evidence>
<organism evidence="5 6">
    <name type="scientific">Micromonospora coxensis</name>
    <dbReference type="NCBI Taxonomy" id="356852"/>
    <lineage>
        <taxon>Bacteria</taxon>
        <taxon>Bacillati</taxon>
        <taxon>Actinomycetota</taxon>
        <taxon>Actinomycetes</taxon>
        <taxon>Micromonosporales</taxon>
        <taxon>Micromonosporaceae</taxon>
        <taxon>Micromonospora</taxon>
    </lineage>
</organism>
<evidence type="ECO:0000259" key="4">
    <source>
        <dbReference type="PROSITE" id="PS50956"/>
    </source>
</evidence>
<dbReference type="Pfam" id="PF13404">
    <property type="entry name" value="HTH_AsnC-type"/>
    <property type="match status" value="1"/>
</dbReference>
<dbReference type="GO" id="GO:0043200">
    <property type="term" value="P:response to amino acid"/>
    <property type="evidence" value="ECO:0007669"/>
    <property type="project" value="TreeGrafter"/>
</dbReference>
<dbReference type="RefSeq" id="WP_088974634.1">
    <property type="nucleotide sequence ID" value="NZ_LT607753.1"/>
</dbReference>
<dbReference type="SMART" id="SM00344">
    <property type="entry name" value="HTH_ASNC"/>
    <property type="match status" value="1"/>
</dbReference>
<dbReference type="Gene3D" id="3.30.70.920">
    <property type="match status" value="1"/>
</dbReference>
<feature type="domain" description="HTH asnC-type" evidence="4">
    <location>
        <begin position="7"/>
        <end position="75"/>
    </location>
</feature>
<evidence type="ECO:0000313" key="5">
    <source>
        <dbReference type="EMBL" id="SCG40276.1"/>
    </source>
</evidence>
<dbReference type="PROSITE" id="PS50956">
    <property type="entry name" value="HTH_ASNC_2"/>
    <property type="match status" value="1"/>
</dbReference>
<dbReference type="InterPro" id="IPR036388">
    <property type="entry name" value="WH-like_DNA-bd_sf"/>
</dbReference>
<dbReference type="Gene3D" id="1.10.10.10">
    <property type="entry name" value="Winged helix-like DNA-binding domain superfamily/Winged helix DNA-binding domain"/>
    <property type="match status" value="1"/>
</dbReference>
<keyword evidence="1" id="KW-0805">Transcription regulation</keyword>
<accession>A0A1C5H2L5</accession>
<keyword evidence="3" id="KW-0804">Transcription</keyword>
<dbReference type="PANTHER" id="PTHR30154:SF34">
    <property type="entry name" value="TRANSCRIPTIONAL REGULATOR AZLB"/>
    <property type="match status" value="1"/>
</dbReference>
<evidence type="ECO:0000256" key="3">
    <source>
        <dbReference type="ARBA" id="ARBA00023163"/>
    </source>
</evidence>
<sequence>MGGDRLLDDVDSALLAGLRADGRRSYLQLAADAGVSPYTARRRVQHLLDTGVARVAVRVNRDVVEGARQAVIGLSVEGSTDPVLEAAGALVGLDGVVPCTGVYDVLAWVSFQDERELLRVVSEDIRALRGVRRAEVFFPLRTVKDTRG</sequence>
<dbReference type="PRINTS" id="PR00033">
    <property type="entry name" value="HTHASNC"/>
</dbReference>
<dbReference type="GO" id="GO:0043565">
    <property type="term" value="F:sequence-specific DNA binding"/>
    <property type="evidence" value="ECO:0007669"/>
    <property type="project" value="InterPro"/>
</dbReference>
<dbReference type="InterPro" id="IPR000485">
    <property type="entry name" value="AsnC-type_HTH_dom"/>
</dbReference>
<dbReference type="InterPro" id="IPR019888">
    <property type="entry name" value="Tscrpt_reg_AsnC-like"/>
</dbReference>
<reference evidence="6" key="1">
    <citation type="submission" date="2016-06" db="EMBL/GenBank/DDBJ databases">
        <authorList>
            <person name="Varghese N."/>
            <person name="Submissions Spin"/>
        </authorList>
    </citation>
    <scope>NUCLEOTIDE SEQUENCE [LARGE SCALE GENOMIC DNA]</scope>
    <source>
        <strain evidence="6">DSM 45161</strain>
    </source>
</reference>
<keyword evidence="6" id="KW-1185">Reference proteome</keyword>
<evidence type="ECO:0000256" key="2">
    <source>
        <dbReference type="ARBA" id="ARBA00023125"/>
    </source>
</evidence>
<dbReference type="PANTHER" id="PTHR30154">
    <property type="entry name" value="LEUCINE-RESPONSIVE REGULATORY PROTEIN"/>
    <property type="match status" value="1"/>
</dbReference>
<dbReference type="EMBL" id="LT607753">
    <property type="protein sequence ID" value="SCG40276.1"/>
    <property type="molecule type" value="Genomic_DNA"/>
</dbReference>
<proteinExistence type="predicted"/>